<evidence type="ECO:0000259" key="6">
    <source>
        <dbReference type="Pfam" id="PF02737"/>
    </source>
</evidence>
<dbReference type="Pfam" id="PF02737">
    <property type="entry name" value="3HCDH_N"/>
    <property type="match status" value="1"/>
</dbReference>
<organism evidence="7 8">
    <name type="scientific">Streptomyces mesophilus</name>
    <dbReference type="NCBI Taxonomy" id="1775132"/>
    <lineage>
        <taxon>Bacteria</taxon>
        <taxon>Bacillati</taxon>
        <taxon>Actinomycetota</taxon>
        <taxon>Actinomycetes</taxon>
        <taxon>Kitasatosporales</taxon>
        <taxon>Streptomycetaceae</taxon>
        <taxon>Streptomyces</taxon>
    </lineage>
</organism>
<evidence type="ECO:0000256" key="3">
    <source>
        <dbReference type="ARBA" id="ARBA00023002"/>
    </source>
</evidence>
<dbReference type="InterPro" id="IPR008927">
    <property type="entry name" value="6-PGluconate_DH-like_C_sf"/>
</dbReference>
<dbReference type="RefSeq" id="WP_165331489.1">
    <property type="nucleotide sequence ID" value="NZ_JAAKZW010000024.1"/>
</dbReference>
<keyword evidence="3" id="KW-0560">Oxidoreductase</keyword>
<dbReference type="EMBL" id="JAAKZW010000024">
    <property type="protein sequence ID" value="NGO75979.1"/>
    <property type="molecule type" value="Genomic_DNA"/>
</dbReference>
<reference evidence="7 8" key="1">
    <citation type="submission" date="2020-02" db="EMBL/GenBank/DDBJ databases">
        <title>Whole-genome analyses of novel actinobacteria.</title>
        <authorList>
            <person name="Sahin N."/>
            <person name="Tokatli A."/>
        </authorList>
    </citation>
    <scope>NUCLEOTIDE SEQUENCE [LARGE SCALE GENOMIC DNA]</scope>
    <source>
        <strain evidence="7 8">YC504</strain>
    </source>
</reference>
<dbReference type="InterPro" id="IPR006176">
    <property type="entry name" value="3-OHacyl-CoA_DH_NAD-bd"/>
</dbReference>
<dbReference type="PANTHER" id="PTHR48075">
    <property type="entry name" value="3-HYDROXYACYL-COA DEHYDROGENASE FAMILY PROTEIN"/>
    <property type="match status" value="1"/>
</dbReference>
<dbReference type="InterPro" id="IPR036291">
    <property type="entry name" value="NAD(P)-bd_dom_sf"/>
</dbReference>
<proteinExistence type="inferred from homology"/>
<protein>
    <submittedName>
        <fullName evidence="7">3-hydroxyacyl-CoA dehydrogenase family protein</fullName>
    </submittedName>
</protein>
<dbReference type="GO" id="GO:0006631">
    <property type="term" value="P:fatty acid metabolic process"/>
    <property type="evidence" value="ECO:0007669"/>
    <property type="project" value="InterPro"/>
</dbReference>
<dbReference type="InterPro" id="IPR013328">
    <property type="entry name" value="6PGD_dom2"/>
</dbReference>
<keyword evidence="8" id="KW-1185">Reference proteome</keyword>
<dbReference type="SUPFAM" id="SSF48179">
    <property type="entry name" value="6-phosphogluconate dehydrogenase C-terminal domain-like"/>
    <property type="match status" value="1"/>
</dbReference>
<dbReference type="GO" id="GO:0016616">
    <property type="term" value="F:oxidoreductase activity, acting on the CH-OH group of donors, NAD or NADP as acceptor"/>
    <property type="evidence" value="ECO:0007669"/>
    <property type="project" value="InterPro"/>
</dbReference>
<dbReference type="InterPro" id="IPR022694">
    <property type="entry name" value="3-OHacyl-CoA_DH"/>
</dbReference>
<dbReference type="PIRSF" id="PIRSF000105">
    <property type="entry name" value="HCDH"/>
    <property type="match status" value="1"/>
</dbReference>
<dbReference type="AlphaFoldDB" id="A0A6G4XEL7"/>
<gene>
    <name evidence="7" type="ORF">G6045_09880</name>
</gene>
<dbReference type="Proteomes" id="UP000481109">
    <property type="component" value="Unassembled WGS sequence"/>
</dbReference>
<evidence type="ECO:0000256" key="1">
    <source>
        <dbReference type="ARBA" id="ARBA00005086"/>
    </source>
</evidence>
<evidence type="ECO:0000256" key="2">
    <source>
        <dbReference type="ARBA" id="ARBA00009463"/>
    </source>
</evidence>
<name>A0A6G4XEL7_9ACTN</name>
<comment type="pathway">
    <text evidence="1">Lipid metabolism; butanoate metabolism.</text>
</comment>
<comment type="caution">
    <text evidence="7">The sequence shown here is derived from an EMBL/GenBank/DDBJ whole genome shotgun (WGS) entry which is preliminary data.</text>
</comment>
<sequence length="297" mass="31811">MTSPTATQTGHAPDPTGRPVAVVGAGTLGRRIALMFAARGGTVRLYDPSAAARREAAAFVAARLPEVVDRLDDGSPGPVQFTDTAAQAVTDAWLVVEAVPEDLGLKREVLADLDRLAAPDAVLASNSSSYPTSRLIDGVTRPTQVLNLHFYLPPEMNAVEVMSSGQTDRSVIDLVLAELPKYGLRPFEARAESTGFIFNRIWAAIKRECLCVVADGVATPQEIDDIWRLNSGSAAAPFRLMDVVGLDVVLDIEKAYAAERADLPETPRTLLTSYLEAGRLGVKSGRGFYDDYRPAGS</sequence>
<accession>A0A6G4XEL7</accession>
<dbReference type="GO" id="GO:0070403">
    <property type="term" value="F:NAD+ binding"/>
    <property type="evidence" value="ECO:0007669"/>
    <property type="project" value="InterPro"/>
</dbReference>
<feature type="domain" description="3-hydroxyacyl-CoA dehydrogenase NAD binding" evidence="6">
    <location>
        <begin position="20"/>
        <end position="184"/>
    </location>
</feature>
<feature type="site" description="Important for catalytic activity" evidence="4">
    <location>
        <position position="149"/>
    </location>
</feature>
<dbReference type="InterPro" id="IPR006108">
    <property type="entry name" value="3HC_DH_C"/>
</dbReference>
<evidence type="ECO:0000256" key="4">
    <source>
        <dbReference type="PIRSR" id="PIRSR000105-1"/>
    </source>
</evidence>
<evidence type="ECO:0000259" key="5">
    <source>
        <dbReference type="Pfam" id="PF00725"/>
    </source>
</evidence>
<dbReference type="PANTHER" id="PTHR48075:SF3">
    <property type="entry name" value="3-HYDROXYACYL-COA DEHYDROGENASE"/>
    <property type="match status" value="1"/>
</dbReference>
<dbReference type="SUPFAM" id="SSF51735">
    <property type="entry name" value="NAD(P)-binding Rossmann-fold domains"/>
    <property type="match status" value="1"/>
</dbReference>
<comment type="similarity">
    <text evidence="2">Belongs to the 3-hydroxyacyl-CoA dehydrogenase family.</text>
</comment>
<evidence type="ECO:0000313" key="8">
    <source>
        <dbReference type="Proteomes" id="UP000481109"/>
    </source>
</evidence>
<dbReference type="Gene3D" id="1.10.1040.10">
    <property type="entry name" value="N-(1-d-carboxylethyl)-l-norvaline Dehydrogenase, domain 2"/>
    <property type="match status" value="1"/>
</dbReference>
<dbReference type="Gene3D" id="3.40.50.720">
    <property type="entry name" value="NAD(P)-binding Rossmann-like Domain"/>
    <property type="match status" value="1"/>
</dbReference>
<dbReference type="Pfam" id="PF00725">
    <property type="entry name" value="3HCDH"/>
    <property type="match status" value="1"/>
</dbReference>
<feature type="domain" description="3-hydroxyacyl-CoA dehydrogenase C-terminal" evidence="5">
    <location>
        <begin position="195"/>
        <end position="290"/>
    </location>
</feature>
<evidence type="ECO:0000313" key="7">
    <source>
        <dbReference type="EMBL" id="NGO75979.1"/>
    </source>
</evidence>